<dbReference type="EMBL" id="JX997169">
    <property type="protein sequence ID" value="AGE53892.1"/>
    <property type="molecule type" value="Genomic_DNA"/>
</dbReference>
<sequence length="123" mass="14949">MKWEDAKMCIALDRLDLLRRSPDVLRQYNEYRQNLASNGINIRDVILKKMRKRLVKWMKNDYPYNVEGTKHYLIWSMTPLENYFIRDFADKYTGGREYLTFVNPEHLKSIPDIWHVHVLVRMT</sequence>
<proteinExistence type="predicted"/>
<name>M1HPU0_PBCVI</name>
<gene>
    <name evidence="1" type="primary">IL-3A_401R</name>
    <name evidence="1" type="ORF">PBCVIL3A_401R</name>
</gene>
<dbReference type="Pfam" id="PF12239">
    <property type="entry name" value="DUF3605"/>
    <property type="match status" value="1"/>
</dbReference>
<evidence type="ECO:0000313" key="2">
    <source>
        <dbReference type="Proteomes" id="UP000247091"/>
    </source>
</evidence>
<dbReference type="Proteomes" id="UP000247091">
    <property type="component" value="Segment"/>
</dbReference>
<evidence type="ECO:0000313" key="1">
    <source>
        <dbReference type="EMBL" id="AGE53892.1"/>
    </source>
</evidence>
<organism evidence="1 2">
    <name type="scientific">Paramecium bursaria Chlorella virus IL3A</name>
    <name type="common">PBCV-IL3A</name>
    <dbReference type="NCBI Taxonomy" id="46019"/>
    <lineage>
        <taxon>Viruses</taxon>
        <taxon>Varidnaviria</taxon>
        <taxon>Bamfordvirae</taxon>
        <taxon>Nucleocytoviricota</taxon>
        <taxon>Megaviricetes</taxon>
        <taxon>Algavirales</taxon>
        <taxon>Phycodnaviridae</taxon>
        <taxon>Chlorovirus</taxon>
        <taxon>Chlorovirus illinoense</taxon>
    </lineage>
</organism>
<reference evidence="1 2" key="1">
    <citation type="submission" date="2012-10" db="EMBL/GenBank/DDBJ databases">
        <title>Towards defining the chloroviruses: a genomic journey through a genus of large DNA viruses.</title>
        <authorList>
            <person name="Jeanniard A."/>
            <person name="Dunigan D.D."/>
            <person name="Gurnon J.R."/>
            <person name="Agarkova I."/>
            <person name="Kang M."/>
            <person name="Vitek J."/>
            <person name="Duncan G."/>
            <person name="McClung O.W."/>
            <person name="Larsen M."/>
            <person name="Claverie J.-M."/>
            <person name="Van Etten J.L."/>
            <person name="Blanc G."/>
        </authorList>
    </citation>
    <scope>NUCLEOTIDE SEQUENCE [LARGE SCALE GENOMIC DNA]</scope>
</reference>
<dbReference type="GO" id="GO:0006044">
    <property type="term" value="P:N-acetylglucosamine metabolic process"/>
    <property type="evidence" value="ECO:0007669"/>
    <property type="project" value="TreeGrafter"/>
</dbReference>
<protein>
    <submittedName>
        <fullName evidence="1">Uncharacterized protein</fullName>
    </submittedName>
</protein>
<dbReference type="PANTHER" id="PTHR35020:SF2">
    <property type="entry name" value="N-ACETYLGLUCOSAMINE-INDUCED PROTEIN 1"/>
    <property type="match status" value="1"/>
</dbReference>
<organismHost>
    <name type="scientific">Chlorella</name>
    <dbReference type="NCBI Taxonomy" id="3071"/>
</organismHost>
<dbReference type="PANTHER" id="PTHR35020">
    <property type="entry name" value="N-ACETYLGLUCOSAMINE-INDUCED PROTEIN 1"/>
    <property type="match status" value="1"/>
</dbReference>
<accession>M1HPU0</accession>
<dbReference type="InterPro" id="IPR022036">
    <property type="entry name" value="DUF3605"/>
</dbReference>